<dbReference type="EMBL" id="JACJTB010000001">
    <property type="protein sequence ID" value="MBD2592878.1"/>
    <property type="molecule type" value="Genomic_DNA"/>
</dbReference>
<keyword evidence="3" id="KW-1185">Reference proteome</keyword>
<feature type="compositionally biased region" description="Polar residues" evidence="1">
    <location>
        <begin position="1"/>
        <end position="17"/>
    </location>
</feature>
<evidence type="ECO:0000313" key="3">
    <source>
        <dbReference type="Proteomes" id="UP000603457"/>
    </source>
</evidence>
<protein>
    <submittedName>
        <fullName evidence="2">Uncharacterized protein</fullName>
    </submittedName>
</protein>
<gene>
    <name evidence="2" type="ORF">H6G74_00870</name>
</gene>
<dbReference type="RefSeq" id="WP_190872299.1">
    <property type="nucleotide sequence ID" value="NZ_JACJTB010000001.1"/>
</dbReference>
<reference evidence="2 3" key="1">
    <citation type="journal article" date="2020" name="ISME J.">
        <title>Comparative genomics reveals insights into cyanobacterial evolution and habitat adaptation.</title>
        <authorList>
            <person name="Chen M.Y."/>
            <person name="Teng W.K."/>
            <person name="Zhao L."/>
            <person name="Hu C.X."/>
            <person name="Zhou Y.K."/>
            <person name="Han B.P."/>
            <person name="Song L.R."/>
            <person name="Shu W.S."/>
        </authorList>
    </citation>
    <scope>NUCLEOTIDE SEQUENCE [LARGE SCALE GENOMIC DNA]</scope>
    <source>
        <strain evidence="2 3">FACHB-130</strain>
    </source>
</reference>
<evidence type="ECO:0000313" key="2">
    <source>
        <dbReference type="EMBL" id="MBD2592878.1"/>
    </source>
</evidence>
<sequence length="112" mass="11566">MKSSPIASEPVVNSPSGSDKYEVQWSGTSGKELFAGYSILSLDPPGTPMKVESIKGKLPHKVNFSAPKNAIVSASGNTFPHTAVEIKIYKNGSECGKVGAVGSGVGANKVCQ</sequence>
<dbReference type="Proteomes" id="UP000603457">
    <property type="component" value="Unassembled WGS sequence"/>
</dbReference>
<organism evidence="2 3">
    <name type="scientific">Nostoc spongiaeforme FACHB-130</name>
    <dbReference type="NCBI Taxonomy" id="1357510"/>
    <lineage>
        <taxon>Bacteria</taxon>
        <taxon>Bacillati</taxon>
        <taxon>Cyanobacteriota</taxon>
        <taxon>Cyanophyceae</taxon>
        <taxon>Nostocales</taxon>
        <taxon>Nostocaceae</taxon>
        <taxon>Nostoc</taxon>
    </lineage>
</organism>
<proteinExistence type="predicted"/>
<name>A0ABR8FPA4_9NOSO</name>
<feature type="region of interest" description="Disordered" evidence="1">
    <location>
        <begin position="1"/>
        <end position="23"/>
    </location>
</feature>
<evidence type="ECO:0000256" key="1">
    <source>
        <dbReference type="SAM" id="MobiDB-lite"/>
    </source>
</evidence>
<accession>A0ABR8FPA4</accession>
<comment type="caution">
    <text evidence="2">The sequence shown here is derived from an EMBL/GenBank/DDBJ whole genome shotgun (WGS) entry which is preliminary data.</text>
</comment>